<proteinExistence type="predicted"/>
<accession>A0A2V0QLV0</accession>
<gene>
    <name evidence="1" type="ORF">KPSA1_07415</name>
</gene>
<evidence type="ECO:0000313" key="2">
    <source>
        <dbReference type="Proteomes" id="UP000247480"/>
    </source>
</evidence>
<sequence length="37" mass="4039">MKPALILFCFQTVGQASVKKVSAERCCCVCSPAHRLL</sequence>
<name>A0A2V0QLV0_PSESF</name>
<comment type="caution">
    <text evidence="1">The sequence shown here is derived from an EMBL/GenBank/DDBJ whole genome shotgun (WGS) entry which is preliminary data.</text>
</comment>
<reference evidence="1 2" key="1">
    <citation type="submission" date="2018-04" db="EMBL/GenBank/DDBJ databases">
        <title>Draft genome sequence of Pseudomonas syringae pv. actinidiae biovar 1 strains isolated from kiwifruit in Kagawa prefecture.</title>
        <authorList>
            <person name="Tabuchi M."/>
            <person name="Saito M."/>
            <person name="Fujiwara S."/>
            <person name="Sasa N."/>
            <person name="Akimitsu K."/>
            <person name="Gomi K."/>
            <person name="Konishi-Sugita S."/>
            <person name="Hamano K."/>
            <person name="Kataoka I."/>
        </authorList>
    </citation>
    <scope>NUCLEOTIDE SEQUENCE [LARGE SCALE GENOMIC DNA]</scope>
    <source>
        <strain evidence="1 2">MAFF212206</strain>
    </source>
</reference>
<evidence type="ECO:0000313" key="1">
    <source>
        <dbReference type="EMBL" id="GBH13921.1"/>
    </source>
</evidence>
<dbReference type="Proteomes" id="UP000247480">
    <property type="component" value="Unassembled WGS sequence"/>
</dbReference>
<protein>
    <submittedName>
        <fullName evidence="1">Uncharacterized protein</fullName>
    </submittedName>
</protein>
<dbReference type="EMBL" id="BGJZ01000405">
    <property type="protein sequence ID" value="GBH13921.1"/>
    <property type="molecule type" value="Genomic_DNA"/>
</dbReference>
<organism evidence="1 2">
    <name type="scientific">Pseudomonas syringae pv. actinidiae</name>
    <dbReference type="NCBI Taxonomy" id="103796"/>
    <lineage>
        <taxon>Bacteria</taxon>
        <taxon>Pseudomonadati</taxon>
        <taxon>Pseudomonadota</taxon>
        <taxon>Gammaproteobacteria</taxon>
        <taxon>Pseudomonadales</taxon>
        <taxon>Pseudomonadaceae</taxon>
        <taxon>Pseudomonas</taxon>
        <taxon>Pseudomonas syringae</taxon>
    </lineage>
</organism>
<dbReference type="AlphaFoldDB" id="A0A2V0QLV0"/>